<dbReference type="InterPro" id="IPR045336">
    <property type="entry name" value="MmgE_PrpD_N"/>
</dbReference>
<dbReference type="PANTHER" id="PTHR16943">
    <property type="entry name" value="2-METHYLCITRATE DEHYDRATASE-RELATED"/>
    <property type="match status" value="1"/>
</dbReference>
<sequence>MLLTEIGHYVAGERTATLSDKTMHHAKRAVIDWFAAMYPGTVINPGPMLREALAEELGHGRSVVFPAGELALTRTAAFLNGSAAHTAEFDDIHRDSAVHPGCATIAAALACAQATGCDGETFLRGVIAGFEVSTRIGLAMTREHYKFWHATATISTFGASAASSLILGLNGDQTAHALATAATMAAGLQQAFRSDAMSKPIHAGHAAEAGVTSAMAAAKGVTGALDVLDGPVGMGAAMSGKADWSKATAGLGRDYNIEIMTFKNHGCCGHTFAAIDGALVLKERHGLTPDQIARIEVGGYRPTVDICDRPDPRTPVDCKFSLQYVVSHALVHGSVRLAAFEAERMSDPAVRALLPLVDLRLDEEIDSRFPGQRAARVAITTRAGDRFEFLQPTRKGDPDMPLSDEELSDKFTELAGSVLDAADAKSLLAALWGLEKRKSLDLPGTTAPAARRASA</sequence>
<feature type="domain" description="MmgE/PrpD C-terminal" evidence="3">
    <location>
        <begin position="265"/>
        <end position="429"/>
    </location>
</feature>
<dbReference type="Pfam" id="PF03972">
    <property type="entry name" value="MmgE_PrpD_N"/>
    <property type="match status" value="1"/>
</dbReference>
<dbReference type="RefSeq" id="WP_111345097.1">
    <property type="nucleotide sequence ID" value="NZ_QHHQ01000002.1"/>
</dbReference>
<dbReference type="GO" id="GO:0016829">
    <property type="term" value="F:lyase activity"/>
    <property type="evidence" value="ECO:0007669"/>
    <property type="project" value="InterPro"/>
</dbReference>
<dbReference type="InterPro" id="IPR005656">
    <property type="entry name" value="MmgE_PrpD"/>
</dbReference>
<accession>A0A8B2NX15</accession>
<protein>
    <submittedName>
        <fullName evidence="4">2-methylcitrate dehydratase</fullName>
    </submittedName>
</protein>
<dbReference type="Gene3D" id="3.30.1330.120">
    <property type="entry name" value="2-methylcitrate dehydratase PrpD"/>
    <property type="match status" value="1"/>
</dbReference>
<organism evidence="4 5">
    <name type="scientific">Acuticoccus sediminis</name>
    <dbReference type="NCBI Taxonomy" id="2184697"/>
    <lineage>
        <taxon>Bacteria</taxon>
        <taxon>Pseudomonadati</taxon>
        <taxon>Pseudomonadota</taxon>
        <taxon>Alphaproteobacteria</taxon>
        <taxon>Hyphomicrobiales</taxon>
        <taxon>Amorphaceae</taxon>
        <taxon>Acuticoccus</taxon>
    </lineage>
</organism>
<dbReference type="InterPro" id="IPR042188">
    <property type="entry name" value="MmgE/PrpD_sf_2"/>
</dbReference>
<dbReference type="AlphaFoldDB" id="A0A8B2NX15"/>
<evidence type="ECO:0000259" key="2">
    <source>
        <dbReference type="Pfam" id="PF03972"/>
    </source>
</evidence>
<feature type="domain" description="MmgE/PrpD N-terminal" evidence="2">
    <location>
        <begin position="5"/>
        <end position="245"/>
    </location>
</feature>
<dbReference type="Proteomes" id="UP000249590">
    <property type="component" value="Unassembled WGS sequence"/>
</dbReference>
<dbReference type="OrthoDB" id="9795089at2"/>
<gene>
    <name evidence="4" type="ORF">DLJ53_10875</name>
</gene>
<comment type="similarity">
    <text evidence="1">Belongs to the PrpD family.</text>
</comment>
<dbReference type="EMBL" id="QHHQ01000002">
    <property type="protein sequence ID" value="RAI01892.1"/>
    <property type="molecule type" value="Genomic_DNA"/>
</dbReference>
<name>A0A8B2NX15_9HYPH</name>
<dbReference type="InterPro" id="IPR045337">
    <property type="entry name" value="MmgE_PrpD_C"/>
</dbReference>
<dbReference type="SUPFAM" id="SSF103378">
    <property type="entry name" value="2-methylcitrate dehydratase PrpD"/>
    <property type="match status" value="1"/>
</dbReference>
<evidence type="ECO:0000259" key="3">
    <source>
        <dbReference type="Pfam" id="PF19305"/>
    </source>
</evidence>
<dbReference type="Gene3D" id="1.10.4100.10">
    <property type="entry name" value="2-methylcitrate dehydratase PrpD"/>
    <property type="match status" value="1"/>
</dbReference>
<dbReference type="Pfam" id="PF19305">
    <property type="entry name" value="MmgE_PrpD_C"/>
    <property type="match status" value="1"/>
</dbReference>
<dbReference type="InterPro" id="IPR036148">
    <property type="entry name" value="MmgE/PrpD_sf"/>
</dbReference>
<keyword evidence="5" id="KW-1185">Reference proteome</keyword>
<evidence type="ECO:0000313" key="5">
    <source>
        <dbReference type="Proteomes" id="UP000249590"/>
    </source>
</evidence>
<reference evidence="4 5" key="1">
    <citation type="submission" date="2018-05" db="EMBL/GenBank/DDBJ databases">
        <title>Acuticoccus sediminis sp. nov., isolated from deep-sea sediment of Indian Ocean.</title>
        <authorList>
            <person name="Liu X."/>
            <person name="Lai Q."/>
            <person name="Du Y."/>
            <person name="Sun F."/>
            <person name="Zhang X."/>
            <person name="Wang S."/>
            <person name="Shao Z."/>
        </authorList>
    </citation>
    <scope>NUCLEOTIDE SEQUENCE [LARGE SCALE GENOMIC DNA]</scope>
    <source>
        <strain evidence="4 5">PTG4-2</strain>
    </source>
</reference>
<proteinExistence type="inferred from homology"/>
<comment type="caution">
    <text evidence="4">The sequence shown here is derived from an EMBL/GenBank/DDBJ whole genome shotgun (WGS) entry which is preliminary data.</text>
</comment>
<evidence type="ECO:0000313" key="4">
    <source>
        <dbReference type="EMBL" id="RAI01892.1"/>
    </source>
</evidence>
<dbReference type="PANTHER" id="PTHR16943:SF8">
    <property type="entry name" value="2-METHYLCITRATE DEHYDRATASE"/>
    <property type="match status" value="1"/>
</dbReference>
<evidence type="ECO:0000256" key="1">
    <source>
        <dbReference type="ARBA" id="ARBA00006174"/>
    </source>
</evidence>
<dbReference type="InterPro" id="IPR042183">
    <property type="entry name" value="MmgE/PrpD_sf_1"/>
</dbReference>